<feature type="domain" description="Peptidase M28" evidence="2">
    <location>
        <begin position="267"/>
        <end position="476"/>
    </location>
</feature>
<dbReference type="AlphaFoldDB" id="A0A8J2U8Y6"/>
<comment type="caution">
    <text evidence="3">The sequence shown here is derived from an EMBL/GenBank/DDBJ whole genome shotgun (WGS) entry which is preliminary data.</text>
</comment>
<dbReference type="SUPFAM" id="SSF52025">
    <property type="entry name" value="PA domain"/>
    <property type="match status" value="1"/>
</dbReference>
<dbReference type="InterPro" id="IPR045175">
    <property type="entry name" value="M28_fam"/>
</dbReference>
<evidence type="ECO:0000313" key="3">
    <source>
        <dbReference type="EMBL" id="GGA87525.1"/>
    </source>
</evidence>
<organism evidence="3 4">
    <name type="scientific">Puia dinghuensis</name>
    <dbReference type="NCBI Taxonomy" id="1792502"/>
    <lineage>
        <taxon>Bacteria</taxon>
        <taxon>Pseudomonadati</taxon>
        <taxon>Bacteroidota</taxon>
        <taxon>Chitinophagia</taxon>
        <taxon>Chitinophagales</taxon>
        <taxon>Chitinophagaceae</taxon>
        <taxon>Puia</taxon>
    </lineage>
</organism>
<evidence type="ECO:0000256" key="1">
    <source>
        <dbReference type="SAM" id="SignalP"/>
    </source>
</evidence>
<gene>
    <name evidence="3" type="ORF">GCM10011511_08390</name>
</gene>
<reference evidence="3" key="2">
    <citation type="submission" date="2020-09" db="EMBL/GenBank/DDBJ databases">
        <authorList>
            <person name="Sun Q."/>
            <person name="Zhou Y."/>
        </authorList>
    </citation>
    <scope>NUCLEOTIDE SEQUENCE</scope>
    <source>
        <strain evidence="3">CGMCC 1.15448</strain>
    </source>
</reference>
<evidence type="ECO:0000259" key="2">
    <source>
        <dbReference type="Pfam" id="PF04389"/>
    </source>
</evidence>
<name>A0A8J2U8Y6_9BACT</name>
<feature type="chain" id="PRO_5035304321" description="Peptidase M28 domain-containing protein" evidence="1">
    <location>
        <begin position="19"/>
        <end position="501"/>
    </location>
</feature>
<dbReference type="Proteomes" id="UP000607559">
    <property type="component" value="Unassembled WGS sequence"/>
</dbReference>
<protein>
    <recommendedName>
        <fullName evidence="2">Peptidase M28 domain-containing protein</fullName>
    </recommendedName>
</protein>
<dbReference type="GO" id="GO:0006508">
    <property type="term" value="P:proteolysis"/>
    <property type="evidence" value="ECO:0007669"/>
    <property type="project" value="InterPro"/>
</dbReference>
<dbReference type="RefSeq" id="WP_188928854.1">
    <property type="nucleotide sequence ID" value="NZ_BMJC01000001.1"/>
</dbReference>
<dbReference type="Pfam" id="PF04389">
    <property type="entry name" value="Peptidase_M28"/>
    <property type="match status" value="1"/>
</dbReference>
<evidence type="ECO:0000313" key="4">
    <source>
        <dbReference type="Proteomes" id="UP000607559"/>
    </source>
</evidence>
<feature type="signal peptide" evidence="1">
    <location>
        <begin position="1"/>
        <end position="18"/>
    </location>
</feature>
<dbReference type="SUPFAM" id="SSF53187">
    <property type="entry name" value="Zn-dependent exopeptidases"/>
    <property type="match status" value="1"/>
</dbReference>
<dbReference type="Gene3D" id="3.50.30.30">
    <property type="match status" value="1"/>
</dbReference>
<dbReference type="PANTHER" id="PTHR12147">
    <property type="entry name" value="METALLOPEPTIDASE M28 FAMILY MEMBER"/>
    <property type="match status" value="1"/>
</dbReference>
<keyword evidence="1" id="KW-0732">Signal</keyword>
<dbReference type="InterPro" id="IPR046450">
    <property type="entry name" value="PA_dom_sf"/>
</dbReference>
<proteinExistence type="predicted"/>
<dbReference type="InterPro" id="IPR007484">
    <property type="entry name" value="Peptidase_M28"/>
</dbReference>
<keyword evidence="4" id="KW-1185">Reference proteome</keyword>
<accession>A0A8J2U8Y6</accession>
<dbReference type="EMBL" id="BMJC01000001">
    <property type="protein sequence ID" value="GGA87525.1"/>
    <property type="molecule type" value="Genomic_DNA"/>
</dbReference>
<reference evidence="3" key="1">
    <citation type="journal article" date="2014" name="Int. J. Syst. Evol. Microbiol.">
        <title>Complete genome sequence of Corynebacterium casei LMG S-19264T (=DSM 44701T), isolated from a smear-ripened cheese.</title>
        <authorList>
            <consortium name="US DOE Joint Genome Institute (JGI-PGF)"/>
            <person name="Walter F."/>
            <person name="Albersmeier A."/>
            <person name="Kalinowski J."/>
            <person name="Ruckert C."/>
        </authorList>
    </citation>
    <scope>NUCLEOTIDE SEQUENCE</scope>
    <source>
        <strain evidence="3">CGMCC 1.15448</strain>
    </source>
</reference>
<dbReference type="PANTHER" id="PTHR12147:SF26">
    <property type="entry name" value="PEPTIDASE M28 DOMAIN-CONTAINING PROTEIN"/>
    <property type="match status" value="1"/>
</dbReference>
<sequence>MKKFILLLAVCAAGAAQAQKLPDPRPFAKTITADDLKKQLFIVASADFEGRETATEGQRKAAAYIENYFRTLGLKPGNGDNYQLFYPVFQDSLEQASLSVNDQPFTFNKDFFVPVALDYSAELGSSEVVFAGYGISDSTRNDYKDLNVRGKIVLVLGGQPAGTAPAPGRRGFIAKQEAAQKNGAAALLILQPNIPRNVRDVKGNMSLTEYPRTIYPNSYYITEPVARAIVGDDLTALQNGSAQPKTYTVNLHLGLQKSTLHLQSSDVLGFLEGTDLKDQIVVLSAHYDHLGKRGNDIYYGADDDGSGTVSILQLAAAFAKAKAAGKGPRRSILFLANSGEEKGLFGSQYYSEHPTYPLDKTTVDLNIDMIGRIDPNRKIGDSTNYVYVVGSDKLSTDLKPISEGNNKKYSKLELDYKFDDPNDRERIYYRSDHYNFARKGVPIIFYFDGIHADYHQPTDTPDKINYDIMEKRAHLVFFTAWEMANRNDMLKRDIALPVGSR</sequence>
<dbReference type="GO" id="GO:0008235">
    <property type="term" value="F:metalloexopeptidase activity"/>
    <property type="evidence" value="ECO:0007669"/>
    <property type="project" value="InterPro"/>
</dbReference>
<dbReference type="Gene3D" id="3.40.630.10">
    <property type="entry name" value="Zn peptidases"/>
    <property type="match status" value="1"/>
</dbReference>